<reference evidence="1" key="2">
    <citation type="journal article" date="2015" name="Data Brief">
        <title>Shoot transcriptome of the giant reed, Arundo donax.</title>
        <authorList>
            <person name="Barrero R.A."/>
            <person name="Guerrero F.D."/>
            <person name="Moolhuijzen P."/>
            <person name="Goolsby J.A."/>
            <person name="Tidwell J."/>
            <person name="Bellgard S.E."/>
            <person name="Bellgard M.I."/>
        </authorList>
    </citation>
    <scope>NUCLEOTIDE SEQUENCE</scope>
    <source>
        <tissue evidence="1">Shoot tissue taken approximately 20 cm above the soil surface</tissue>
    </source>
</reference>
<dbReference type="AlphaFoldDB" id="A0A0A9CPM7"/>
<reference evidence="1" key="1">
    <citation type="submission" date="2014-09" db="EMBL/GenBank/DDBJ databases">
        <authorList>
            <person name="Magalhaes I.L.F."/>
            <person name="Oliveira U."/>
            <person name="Santos F.R."/>
            <person name="Vidigal T.H.D.A."/>
            <person name="Brescovit A.D."/>
            <person name="Santos A.J."/>
        </authorList>
    </citation>
    <scope>NUCLEOTIDE SEQUENCE</scope>
    <source>
        <tissue evidence="1">Shoot tissue taken approximately 20 cm above the soil surface</tissue>
    </source>
</reference>
<organism evidence="1">
    <name type="scientific">Arundo donax</name>
    <name type="common">Giant reed</name>
    <name type="synonym">Donax arundinaceus</name>
    <dbReference type="NCBI Taxonomy" id="35708"/>
    <lineage>
        <taxon>Eukaryota</taxon>
        <taxon>Viridiplantae</taxon>
        <taxon>Streptophyta</taxon>
        <taxon>Embryophyta</taxon>
        <taxon>Tracheophyta</taxon>
        <taxon>Spermatophyta</taxon>
        <taxon>Magnoliopsida</taxon>
        <taxon>Liliopsida</taxon>
        <taxon>Poales</taxon>
        <taxon>Poaceae</taxon>
        <taxon>PACMAD clade</taxon>
        <taxon>Arundinoideae</taxon>
        <taxon>Arundineae</taxon>
        <taxon>Arundo</taxon>
    </lineage>
</organism>
<proteinExistence type="predicted"/>
<accession>A0A0A9CPM7</accession>
<name>A0A0A9CPM7_ARUDO</name>
<evidence type="ECO:0000313" key="1">
    <source>
        <dbReference type="EMBL" id="JAD78274.1"/>
    </source>
</evidence>
<sequence>MVHTTVLPASTRFRTVLITIAAARASSPEVGSSMKMMVGLATSSTAMVSLLRCSLERPFTPACPTSAPCNGVSSKSSITSSTNILLVIESISVANLSHAENRSDSRTVKCGEWMSDCSQYPNTRQNVSCFFG</sequence>
<dbReference type="EMBL" id="GBRH01219621">
    <property type="protein sequence ID" value="JAD78274.1"/>
    <property type="molecule type" value="Transcribed_RNA"/>
</dbReference>
<protein>
    <submittedName>
        <fullName evidence="1">Uncharacterized protein</fullName>
    </submittedName>
</protein>